<feature type="transmembrane region" description="Helical" evidence="4">
    <location>
        <begin position="34"/>
        <end position="52"/>
    </location>
</feature>
<comment type="caution">
    <text evidence="6">The sequence shown here is derived from an EMBL/GenBank/DDBJ whole genome shotgun (WGS) entry which is preliminary data.</text>
</comment>
<evidence type="ECO:0000256" key="1">
    <source>
        <dbReference type="ARBA" id="ARBA00022670"/>
    </source>
</evidence>
<dbReference type="EMBL" id="QSGQ01000001">
    <property type="protein sequence ID" value="RHB42541.1"/>
    <property type="molecule type" value="Genomic_DNA"/>
</dbReference>
<evidence type="ECO:0000259" key="5">
    <source>
        <dbReference type="PROSITE" id="PS50106"/>
    </source>
</evidence>
<dbReference type="SMART" id="SM00228">
    <property type="entry name" value="PDZ"/>
    <property type="match status" value="1"/>
</dbReference>
<organism evidence="6 7">
    <name type="scientific">Dorea formicigenerans</name>
    <dbReference type="NCBI Taxonomy" id="39486"/>
    <lineage>
        <taxon>Bacteria</taxon>
        <taxon>Bacillati</taxon>
        <taxon>Bacillota</taxon>
        <taxon>Clostridia</taxon>
        <taxon>Lachnospirales</taxon>
        <taxon>Lachnospiraceae</taxon>
        <taxon>Dorea</taxon>
    </lineage>
</organism>
<dbReference type="Proteomes" id="UP000284883">
    <property type="component" value="Unassembled WGS sequence"/>
</dbReference>
<dbReference type="GO" id="GO:0004252">
    <property type="term" value="F:serine-type endopeptidase activity"/>
    <property type="evidence" value="ECO:0007669"/>
    <property type="project" value="InterPro"/>
</dbReference>
<proteinExistence type="predicted"/>
<evidence type="ECO:0000313" key="6">
    <source>
        <dbReference type="EMBL" id="RHB42541.1"/>
    </source>
</evidence>
<keyword evidence="1" id="KW-0645">Protease</keyword>
<name>A0A413W8T4_9FIRM</name>
<dbReference type="InterPro" id="IPR036034">
    <property type="entry name" value="PDZ_sf"/>
</dbReference>
<dbReference type="Gene3D" id="2.30.42.10">
    <property type="match status" value="1"/>
</dbReference>
<dbReference type="GO" id="GO:0006508">
    <property type="term" value="P:proteolysis"/>
    <property type="evidence" value="ECO:0007669"/>
    <property type="project" value="UniProtKB-KW"/>
</dbReference>
<dbReference type="PROSITE" id="PS50106">
    <property type="entry name" value="PDZ"/>
    <property type="match status" value="1"/>
</dbReference>
<evidence type="ECO:0000256" key="3">
    <source>
        <dbReference type="SAM" id="MobiDB-lite"/>
    </source>
</evidence>
<evidence type="ECO:0000256" key="2">
    <source>
        <dbReference type="ARBA" id="ARBA00022801"/>
    </source>
</evidence>
<dbReference type="PANTHER" id="PTHR43343">
    <property type="entry name" value="PEPTIDASE S12"/>
    <property type="match status" value="1"/>
</dbReference>
<reference evidence="6 7" key="1">
    <citation type="submission" date="2018-08" db="EMBL/GenBank/DDBJ databases">
        <title>A genome reference for cultivated species of the human gut microbiota.</title>
        <authorList>
            <person name="Zou Y."/>
            <person name="Xue W."/>
            <person name="Luo G."/>
        </authorList>
    </citation>
    <scope>NUCLEOTIDE SEQUENCE [LARGE SCALE GENOMIC DNA]</scope>
    <source>
        <strain evidence="6 7">AM40-15AC</strain>
    </source>
</reference>
<dbReference type="SUPFAM" id="SSF50494">
    <property type="entry name" value="Trypsin-like serine proteases"/>
    <property type="match status" value="1"/>
</dbReference>
<keyword evidence="4" id="KW-0472">Membrane</keyword>
<keyword evidence="2" id="KW-0378">Hydrolase</keyword>
<dbReference type="Pfam" id="PF13365">
    <property type="entry name" value="Trypsin_2"/>
    <property type="match status" value="1"/>
</dbReference>
<feature type="domain" description="PDZ" evidence="5">
    <location>
        <begin position="313"/>
        <end position="402"/>
    </location>
</feature>
<evidence type="ECO:0000256" key="4">
    <source>
        <dbReference type="SAM" id="Phobius"/>
    </source>
</evidence>
<dbReference type="AlphaFoldDB" id="A0A413W8T4"/>
<dbReference type="PRINTS" id="PR00834">
    <property type="entry name" value="PROTEASES2C"/>
</dbReference>
<gene>
    <name evidence="6" type="ORF">DW885_00485</name>
</gene>
<evidence type="ECO:0000313" key="7">
    <source>
        <dbReference type="Proteomes" id="UP000284883"/>
    </source>
</evidence>
<accession>A0A413W8T4</accession>
<dbReference type="SUPFAM" id="SSF50156">
    <property type="entry name" value="PDZ domain-like"/>
    <property type="match status" value="1"/>
</dbReference>
<dbReference type="InterPro" id="IPR009003">
    <property type="entry name" value="Peptidase_S1_PA"/>
</dbReference>
<dbReference type="InterPro" id="IPR001478">
    <property type="entry name" value="PDZ"/>
</dbReference>
<dbReference type="Gene3D" id="2.40.10.120">
    <property type="match status" value="1"/>
</dbReference>
<sequence>MENQYTYYKPEPDDMNGMNEETPKPKKNRKVPKPVKLVCAGVAFGLVASVTFQTGNYVGTKVFGTTTTNGKTAKTAQTVDGAKLTTSSSSTGTSDVATIAKNAMPSIVSITNMSVQEVQSFFGGTQQQESTSVGSGIIIGQTDSELLILTNNHVVEGNEKLTVSFVDNESVEANVKGTDSTKDLAVVAVKISDVKDSTMDEIAVATMGDSSKLEVGEQVVAIGNALGYGQSVTSGIVSATERTLDGYEGGTLIQTDAAINPGNSGGALLNSNGEVIGINTAKVATDSVEGMGYAIPISDASDTIQNLMNQETKTKVSEAEQGYLGIQGVDVSDESAKMYNMPTGVYISDVVKNGGAQQAGLTKGSVITGLEGTTISNMNSLKEQLQYYRVGDKVKVTVQVPGNNGEYTEKTVEVTLGSKS</sequence>
<dbReference type="Pfam" id="PF00595">
    <property type="entry name" value="PDZ"/>
    <property type="match status" value="1"/>
</dbReference>
<dbReference type="RefSeq" id="WP_118000116.1">
    <property type="nucleotide sequence ID" value="NZ_QSGQ01000001.1"/>
</dbReference>
<keyword evidence="4" id="KW-1133">Transmembrane helix</keyword>
<dbReference type="InterPro" id="IPR051201">
    <property type="entry name" value="Chloro_Bact_Ser_Proteases"/>
</dbReference>
<feature type="region of interest" description="Disordered" evidence="3">
    <location>
        <begin position="1"/>
        <end position="30"/>
    </location>
</feature>
<protein>
    <submittedName>
        <fullName evidence="6">PDZ domain-containing protein</fullName>
    </submittedName>
</protein>
<dbReference type="PANTHER" id="PTHR43343:SF3">
    <property type="entry name" value="PROTEASE DO-LIKE 8, CHLOROPLASTIC"/>
    <property type="match status" value="1"/>
</dbReference>
<keyword evidence="4" id="KW-0812">Transmembrane</keyword>
<dbReference type="InterPro" id="IPR001940">
    <property type="entry name" value="Peptidase_S1C"/>
</dbReference>